<dbReference type="PANTHER" id="PTHR43124">
    <property type="entry name" value="PURINE EFFLUX PUMP PBUE"/>
    <property type="match status" value="1"/>
</dbReference>
<dbReference type="Pfam" id="PF07690">
    <property type="entry name" value="MFS_1"/>
    <property type="match status" value="1"/>
</dbReference>
<feature type="transmembrane region" description="Helical" evidence="8">
    <location>
        <begin position="265"/>
        <end position="285"/>
    </location>
</feature>
<protein>
    <submittedName>
        <fullName evidence="10">Bcr/CflA family efflux MFS transporter</fullName>
    </submittedName>
</protein>
<evidence type="ECO:0000256" key="7">
    <source>
        <dbReference type="ARBA" id="ARBA00023136"/>
    </source>
</evidence>
<dbReference type="PANTHER" id="PTHR43124:SF3">
    <property type="entry name" value="CHLORAMPHENICOL EFFLUX PUMP RV0191"/>
    <property type="match status" value="1"/>
</dbReference>
<keyword evidence="3" id="KW-0813">Transport</keyword>
<feature type="domain" description="Major facilitator superfamily (MFS) profile" evidence="9">
    <location>
        <begin position="24"/>
        <end position="404"/>
    </location>
</feature>
<evidence type="ECO:0000313" key="11">
    <source>
        <dbReference type="Proteomes" id="UP000780875"/>
    </source>
</evidence>
<feature type="transmembrane region" description="Helical" evidence="8">
    <location>
        <begin position="59"/>
        <end position="78"/>
    </location>
</feature>
<dbReference type="InterPro" id="IPR036259">
    <property type="entry name" value="MFS_trans_sf"/>
</dbReference>
<name>A0ABS7UEV4_9ACTN</name>
<evidence type="ECO:0000256" key="5">
    <source>
        <dbReference type="ARBA" id="ARBA00022692"/>
    </source>
</evidence>
<dbReference type="InterPro" id="IPR004812">
    <property type="entry name" value="Efflux_drug-R_Bcr/CmlA"/>
</dbReference>
<feature type="transmembrane region" description="Helical" evidence="8">
    <location>
        <begin position="90"/>
        <end position="113"/>
    </location>
</feature>
<dbReference type="PROSITE" id="PS50850">
    <property type="entry name" value="MFS"/>
    <property type="match status" value="1"/>
</dbReference>
<dbReference type="InterPro" id="IPR011701">
    <property type="entry name" value="MFS"/>
</dbReference>
<dbReference type="Proteomes" id="UP000780875">
    <property type="component" value="Unassembled WGS sequence"/>
</dbReference>
<evidence type="ECO:0000256" key="4">
    <source>
        <dbReference type="ARBA" id="ARBA00022475"/>
    </source>
</evidence>
<evidence type="ECO:0000256" key="8">
    <source>
        <dbReference type="SAM" id="Phobius"/>
    </source>
</evidence>
<dbReference type="InterPro" id="IPR050189">
    <property type="entry name" value="MFS_Efflux_Transporters"/>
</dbReference>
<accession>A0ABS7UEV4</accession>
<keyword evidence="7 8" id="KW-0472">Membrane</keyword>
<evidence type="ECO:0000313" key="10">
    <source>
        <dbReference type="EMBL" id="MBZ5739534.1"/>
    </source>
</evidence>
<feature type="transmembrane region" description="Helical" evidence="8">
    <location>
        <begin position="292"/>
        <end position="311"/>
    </location>
</feature>
<evidence type="ECO:0000259" key="9">
    <source>
        <dbReference type="PROSITE" id="PS50850"/>
    </source>
</evidence>
<gene>
    <name evidence="10" type="ORF">K8U61_15275</name>
</gene>
<feature type="transmembrane region" description="Helical" evidence="8">
    <location>
        <begin position="351"/>
        <end position="374"/>
    </location>
</feature>
<feature type="transmembrane region" description="Helical" evidence="8">
    <location>
        <begin position="317"/>
        <end position="339"/>
    </location>
</feature>
<keyword evidence="11" id="KW-1185">Reference proteome</keyword>
<sequence>MSTGSAAPGAAVGSAAERRLGLRLVLLLGGLATVSPFATDMYLPALPEIADELGVGQSTVQATLTAYLVPLALGQLLAGSVADARGRRPVVVVGSLLLVQGSVVCATAPGVAVLCAGRVLQGLGGAAAMVAGRAMVADLLEGRRAARAFIAIGTVAALGPVLAPTLGAWLAGLAGWRSIFWAIAATQVVLTAMALSAAETLPVADREPGALRRLGPRIRTLAGLPAYRWQVLVSVSSFTGLFAYISAAPFVADEIGLSTRDFTTLFAVNGLGMLAFSALSSAVVVRLGRRRLIATGLWTTLAGAGCLAIAACGTGEVPLVLAGFFLVCCAKGSVGGASLSLAASASPDAPAVALAAVGSVQFLAAGAAAVATGVSPGHSLVPVTVTIAAAGLLALAAHRRAARP</sequence>
<dbReference type="NCBIfam" id="TIGR00710">
    <property type="entry name" value="efflux_Bcr_CflA"/>
    <property type="match status" value="1"/>
</dbReference>
<keyword evidence="6 8" id="KW-1133">Transmembrane helix</keyword>
<proteinExistence type="inferred from homology"/>
<dbReference type="RefSeq" id="WP_224123945.1">
    <property type="nucleotide sequence ID" value="NZ_JAIQZJ010000008.1"/>
</dbReference>
<keyword evidence="4" id="KW-1003">Cell membrane</keyword>
<dbReference type="SUPFAM" id="SSF103473">
    <property type="entry name" value="MFS general substrate transporter"/>
    <property type="match status" value="1"/>
</dbReference>
<feature type="transmembrane region" description="Helical" evidence="8">
    <location>
        <begin position="20"/>
        <end position="39"/>
    </location>
</feature>
<comment type="caution">
    <text evidence="10">The sequence shown here is derived from an EMBL/GenBank/DDBJ whole genome shotgun (WGS) entry which is preliminary data.</text>
</comment>
<keyword evidence="5 8" id="KW-0812">Transmembrane</keyword>
<feature type="transmembrane region" description="Helical" evidence="8">
    <location>
        <begin position="148"/>
        <end position="172"/>
    </location>
</feature>
<feature type="transmembrane region" description="Helical" evidence="8">
    <location>
        <begin position="178"/>
        <end position="204"/>
    </location>
</feature>
<feature type="transmembrane region" description="Helical" evidence="8">
    <location>
        <begin position="119"/>
        <end position="136"/>
    </location>
</feature>
<evidence type="ECO:0000256" key="6">
    <source>
        <dbReference type="ARBA" id="ARBA00022989"/>
    </source>
</evidence>
<comment type="similarity">
    <text evidence="2">Belongs to the major facilitator superfamily. Bcr/CmlA family.</text>
</comment>
<evidence type="ECO:0000256" key="1">
    <source>
        <dbReference type="ARBA" id="ARBA00004651"/>
    </source>
</evidence>
<organism evidence="10 11">
    <name type="scientific">Nocardioides mangrovi</name>
    <dbReference type="NCBI Taxonomy" id="2874580"/>
    <lineage>
        <taxon>Bacteria</taxon>
        <taxon>Bacillati</taxon>
        <taxon>Actinomycetota</taxon>
        <taxon>Actinomycetes</taxon>
        <taxon>Propionibacteriales</taxon>
        <taxon>Nocardioidaceae</taxon>
        <taxon>Nocardioides</taxon>
    </lineage>
</organism>
<reference evidence="10 11" key="1">
    <citation type="submission" date="2021-09" db="EMBL/GenBank/DDBJ databases">
        <title>Whole genome sequence of Nocardioides sp. GBK3QG-3.</title>
        <authorList>
            <person name="Tuo L."/>
        </authorList>
    </citation>
    <scope>NUCLEOTIDE SEQUENCE [LARGE SCALE GENOMIC DNA]</scope>
    <source>
        <strain evidence="10 11">GBK3QG-3</strain>
    </source>
</reference>
<comment type="subcellular location">
    <subcellularLocation>
        <location evidence="1">Cell membrane</location>
        <topology evidence="1">Multi-pass membrane protein</topology>
    </subcellularLocation>
</comment>
<dbReference type="InterPro" id="IPR020846">
    <property type="entry name" value="MFS_dom"/>
</dbReference>
<dbReference type="Gene3D" id="1.20.1720.10">
    <property type="entry name" value="Multidrug resistance protein D"/>
    <property type="match status" value="1"/>
</dbReference>
<feature type="transmembrane region" description="Helical" evidence="8">
    <location>
        <begin position="380"/>
        <end position="398"/>
    </location>
</feature>
<evidence type="ECO:0000256" key="2">
    <source>
        <dbReference type="ARBA" id="ARBA00006236"/>
    </source>
</evidence>
<feature type="transmembrane region" description="Helical" evidence="8">
    <location>
        <begin position="225"/>
        <end position="245"/>
    </location>
</feature>
<dbReference type="EMBL" id="JAIQZJ010000008">
    <property type="protein sequence ID" value="MBZ5739534.1"/>
    <property type="molecule type" value="Genomic_DNA"/>
</dbReference>
<evidence type="ECO:0000256" key="3">
    <source>
        <dbReference type="ARBA" id="ARBA00022448"/>
    </source>
</evidence>